<accession>A0ACB9BGW0</accession>
<reference evidence="2" key="1">
    <citation type="journal article" date="2022" name="Mol. Ecol. Resour.">
        <title>The genomes of chicory, endive, great burdock and yacon provide insights into Asteraceae palaeo-polyploidization history and plant inulin production.</title>
        <authorList>
            <person name="Fan W."/>
            <person name="Wang S."/>
            <person name="Wang H."/>
            <person name="Wang A."/>
            <person name="Jiang F."/>
            <person name="Liu H."/>
            <person name="Zhao H."/>
            <person name="Xu D."/>
            <person name="Zhang Y."/>
        </authorList>
    </citation>
    <scope>NUCLEOTIDE SEQUENCE [LARGE SCALE GENOMIC DNA]</scope>
    <source>
        <strain evidence="2">cv. Punajuju</strain>
    </source>
</reference>
<gene>
    <name evidence="1" type="ORF">L2E82_32206</name>
</gene>
<name>A0ACB9BGW0_CICIN</name>
<proteinExistence type="predicted"/>
<dbReference type="EMBL" id="CM042014">
    <property type="protein sequence ID" value="KAI3721200.1"/>
    <property type="molecule type" value="Genomic_DNA"/>
</dbReference>
<organism evidence="1 2">
    <name type="scientific">Cichorium intybus</name>
    <name type="common">Chicory</name>
    <dbReference type="NCBI Taxonomy" id="13427"/>
    <lineage>
        <taxon>Eukaryota</taxon>
        <taxon>Viridiplantae</taxon>
        <taxon>Streptophyta</taxon>
        <taxon>Embryophyta</taxon>
        <taxon>Tracheophyta</taxon>
        <taxon>Spermatophyta</taxon>
        <taxon>Magnoliopsida</taxon>
        <taxon>eudicotyledons</taxon>
        <taxon>Gunneridae</taxon>
        <taxon>Pentapetalae</taxon>
        <taxon>asterids</taxon>
        <taxon>campanulids</taxon>
        <taxon>Asterales</taxon>
        <taxon>Asteraceae</taxon>
        <taxon>Cichorioideae</taxon>
        <taxon>Cichorieae</taxon>
        <taxon>Cichoriinae</taxon>
        <taxon>Cichorium</taxon>
    </lineage>
</organism>
<keyword evidence="2" id="KW-1185">Reference proteome</keyword>
<evidence type="ECO:0000313" key="1">
    <source>
        <dbReference type="EMBL" id="KAI3721200.1"/>
    </source>
</evidence>
<sequence>MSLHSVPDTDRPIPHRSFVFWIKLHRGTCIPHRMSVPEIQIDLGKSDHLLVFVFWIKLQHLSLKWIEVVESDNRFCILLFSDLEIQPNISDLEIQLGLLNLLAVNFI</sequence>
<protein>
    <submittedName>
        <fullName evidence="1">Uncharacterized protein</fullName>
    </submittedName>
</protein>
<dbReference type="Proteomes" id="UP001055811">
    <property type="component" value="Linkage Group LG06"/>
</dbReference>
<evidence type="ECO:0000313" key="2">
    <source>
        <dbReference type="Proteomes" id="UP001055811"/>
    </source>
</evidence>
<reference evidence="1 2" key="2">
    <citation type="journal article" date="2022" name="Mol. Ecol. Resour.">
        <title>The genomes of chicory, endive, great burdock and yacon provide insights into Asteraceae paleo-polyploidization history and plant inulin production.</title>
        <authorList>
            <person name="Fan W."/>
            <person name="Wang S."/>
            <person name="Wang H."/>
            <person name="Wang A."/>
            <person name="Jiang F."/>
            <person name="Liu H."/>
            <person name="Zhao H."/>
            <person name="Xu D."/>
            <person name="Zhang Y."/>
        </authorList>
    </citation>
    <scope>NUCLEOTIDE SEQUENCE [LARGE SCALE GENOMIC DNA]</scope>
    <source>
        <strain evidence="2">cv. Punajuju</strain>
        <tissue evidence="1">Leaves</tissue>
    </source>
</reference>
<comment type="caution">
    <text evidence="1">The sequence shown here is derived from an EMBL/GenBank/DDBJ whole genome shotgun (WGS) entry which is preliminary data.</text>
</comment>